<feature type="transmembrane region" description="Helical" evidence="8">
    <location>
        <begin position="357"/>
        <end position="377"/>
    </location>
</feature>
<protein>
    <submittedName>
        <fullName evidence="12">Neuropeptide Y receptor type 6</fullName>
    </submittedName>
</protein>
<gene>
    <name evidence="12" type="primary">LOC105846250</name>
</gene>
<evidence type="ECO:0000259" key="10">
    <source>
        <dbReference type="PROSITE" id="PS50262"/>
    </source>
</evidence>
<name>A0ABM4CPQ8_HYDVU</name>
<feature type="chain" id="PRO_5045074562" evidence="9">
    <location>
        <begin position="21"/>
        <end position="415"/>
    </location>
</feature>
<feature type="transmembrane region" description="Helical" evidence="8">
    <location>
        <begin position="180"/>
        <end position="200"/>
    </location>
</feature>
<organism evidence="11 12">
    <name type="scientific">Hydra vulgaris</name>
    <name type="common">Hydra</name>
    <name type="synonym">Hydra attenuata</name>
    <dbReference type="NCBI Taxonomy" id="6087"/>
    <lineage>
        <taxon>Eukaryota</taxon>
        <taxon>Metazoa</taxon>
        <taxon>Cnidaria</taxon>
        <taxon>Hydrozoa</taxon>
        <taxon>Hydroidolina</taxon>
        <taxon>Anthoathecata</taxon>
        <taxon>Aplanulata</taxon>
        <taxon>Hydridae</taxon>
        <taxon>Hydra</taxon>
    </lineage>
</organism>
<sequence>MCFFIVTFFITTICINDVHLMMNKVYNSSEYYFNTSKLHENVLNEENHTQQTLTSNMTLKELCKLFEIPEQNCTCDEENSEMKMLCSFHKSDKITKFSCDYLLSSVIGFSNIISSTLALIGNTFVILISFVHRKEFSRFNQLVLDLAISDFVFALVQLIISVPETLTCHWVYGLFLCKTLRTALAASANIAVGFIVLIAIERYTNAVHSFKSIVKSSTCKMIKYLNIFFGILSAFPPLIVLQLGKFNTCSEEWSNKSSIVYTWILFLFYFLFPIILLVVLYTSTVLWLKNKFCKSSILNDAKKNLRLEKNKKILAMLVAIVVMFAILVLPNRLVWIINDTYGLERFKNKNTIRLLRIISEVFYGFHAAVNPIIYLIFDAKFRKRVMGLLTSNGCVLFSNKTTVDQSNHQTITSQF</sequence>
<keyword evidence="5 8" id="KW-0472">Membrane</keyword>
<keyword evidence="3 8" id="KW-1133">Transmembrane helix</keyword>
<feature type="transmembrane region" description="Helical" evidence="8">
    <location>
        <begin position="221"/>
        <end position="243"/>
    </location>
</feature>
<dbReference type="SUPFAM" id="SSF81321">
    <property type="entry name" value="Family A G protein-coupled receptor-like"/>
    <property type="match status" value="1"/>
</dbReference>
<keyword evidence="2 8" id="KW-0812">Transmembrane</keyword>
<feature type="transmembrane region" description="Helical" evidence="8">
    <location>
        <begin position="106"/>
        <end position="130"/>
    </location>
</feature>
<evidence type="ECO:0000256" key="9">
    <source>
        <dbReference type="SAM" id="SignalP"/>
    </source>
</evidence>
<dbReference type="Pfam" id="PF00001">
    <property type="entry name" value="7tm_1"/>
    <property type="match status" value="1"/>
</dbReference>
<keyword evidence="9" id="KW-0732">Signal</keyword>
<feature type="signal peptide" evidence="9">
    <location>
        <begin position="1"/>
        <end position="20"/>
    </location>
</feature>
<keyword evidence="6 12" id="KW-0675">Receptor</keyword>
<keyword evidence="11" id="KW-1185">Reference proteome</keyword>
<dbReference type="PROSITE" id="PS50262">
    <property type="entry name" value="G_PROTEIN_RECEP_F1_2"/>
    <property type="match status" value="1"/>
</dbReference>
<feature type="transmembrane region" description="Helical" evidence="8">
    <location>
        <begin position="313"/>
        <end position="337"/>
    </location>
</feature>
<evidence type="ECO:0000256" key="4">
    <source>
        <dbReference type="ARBA" id="ARBA00023040"/>
    </source>
</evidence>
<evidence type="ECO:0000313" key="11">
    <source>
        <dbReference type="Proteomes" id="UP001652625"/>
    </source>
</evidence>
<dbReference type="Proteomes" id="UP001652625">
    <property type="component" value="Chromosome 10"/>
</dbReference>
<feature type="transmembrane region" description="Helical" evidence="8">
    <location>
        <begin position="142"/>
        <end position="160"/>
    </location>
</feature>
<accession>A0ABM4CPQ8</accession>
<dbReference type="PANTHER" id="PTHR45695">
    <property type="entry name" value="LEUCOKININ RECEPTOR-RELATED"/>
    <property type="match status" value="1"/>
</dbReference>
<evidence type="ECO:0000256" key="3">
    <source>
        <dbReference type="ARBA" id="ARBA00022989"/>
    </source>
</evidence>
<reference evidence="12" key="1">
    <citation type="submission" date="2025-08" db="UniProtKB">
        <authorList>
            <consortium name="RefSeq"/>
        </authorList>
    </citation>
    <scope>IDENTIFICATION</scope>
</reference>
<dbReference type="InterPro" id="IPR017452">
    <property type="entry name" value="GPCR_Rhodpsn_7TM"/>
</dbReference>
<comment type="subcellular location">
    <subcellularLocation>
        <location evidence="1">Membrane</location>
        <topology evidence="1">Multi-pass membrane protein</topology>
    </subcellularLocation>
</comment>
<evidence type="ECO:0000256" key="5">
    <source>
        <dbReference type="ARBA" id="ARBA00023136"/>
    </source>
</evidence>
<dbReference type="PANTHER" id="PTHR45695:SF9">
    <property type="entry name" value="LEUCOKININ RECEPTOR"/>
    <property type="match status" value="1"/>
</dbReference>
<keyword evidence="7" id="KW-0807">Transducer</keyword>
<evidence type="ECO:0000256" key="2">
    <source>
        <dbReference type="ARBA" id="ARBA00022692"/>
    </source>
</evidence>
<evidence type="ECO:0000256" key="1">
    <source>
        <dbReference type="ARBA" id="ARBA00004141"/>
    </source>
</evidence>
<dbReference type="GeneID" id="105846250"/>
<evidence type="ECO:0000313" key="12">
    <source>
        <dbReference type="RefSeq" id="XP_065663834.1"/>
    </source>
</evidence>
<dbReference type="CDD" id="cd00637">
    <property type="entry name" value="7tm_classA_rhodopsin-like"/>
    <property type="match status" value="1"/>
</dbReference>
<evidence type="ECO:0000256" key="8">
    <source>
        <dbReference type="SAM" id="Phobius"/>
    </source>
</evidence>
<proteinExistence type="predicted"/>
<dbReference type="InterPro" id="IPR000276">
    <property type="entry name" value="GPCR_Rhodpsn"/>
</dbReference>
<dbReference type="Gene3D" id="1.20.1070.10">
    <property type="entry name" value="Rhodopsin 7-helix transmembrane proteins"/>
    <property type="match status" value="1"/>
</dbReference>
<keyword evidence="4" id="KW-0297">G-protein coupled receptor</keyword>
<evidence type="ECO:0000256" key="7">
    <source>
        <dbReference type="ARBA" id="ARBA00023224"/>
    </source>
</evidence>
<dbReference type="RefSeq" id="XP_065663834.1">
    <property type="nucleotide sequence ID" value="XM_065807762.1"/>
</dbReference>
<feature type="transmembrane region" description="Helical" evidence="8">
    <location>
        <begin position="263"/>
        <end position="288"/>
    </location>
</feature>
<dbReference type="PRINTS" id="PR00237">
    <property type="entry name" value="GPCRRHODOPSN"/>
</dbReference>
<evidence type="ECO:0000256" key="6">
    <source>
        <dbReference type="ARBA" id="ARBA00023170"/>
    </source>
</evidence>
<feature type="domain" description="G-protein coupled receptors family 1 profile" evidence="10">
    <location>
        <begin position="121"/>
        <end position="374"/>
    </location>
</feature>